<accession>A0A6J4PLA5</accession>
<gene>
    <name evidence="3" type="ORF">AVDCRST_MAG03-2379</name>
</gene>
<dbReference type="InterPro" id="IPR036412">
    <property type="entry name" value="HAD-like_sf"/>
</dbReference>
<evidence type="ECO:0000256" key="1">
    <source>
        <dbReference type="SAM" id="MobiDB-lite"/>
    </source>
</evidence>
<dbReference type="Gene3D" id="3.30.70.100">
    <property type="match status" value="1"/>
</dbReference>
<feature type="domain" description="Cation-transporting P-type ATPase N-terminal" evidence="2">
    <location>
        <begin position="766"/>
        <end position="835"/>
    </location>
</feature>
<sequence>MSAAVVEGVSLVHATPGRVRVRLPGWSGRGQRGLEARLRRIRGVLGAQANPLTGNVLIRFDPAATDEGAILASVEELEPEIRGLPEDGPEPPPAQHERRVREGRGSIGRARIAVRGLDRDPRLARHAVERLGARPGVRRAIASPLTGRVLVEFAEDEVALEDLVAEVSGLELPPSPGEDRPAHPLEPGRARQGATRAAGAGLGLGLLATRRLAGRAGPPVGSALPALAGGLIGILQGFPVLRDGLRRLLDRDTADLILSAAGIATQVLSGSPIGLVLGGAEALFLLSEVRSRRAAWRRYEEETEDAPSAHAGAVVRLEAGEMTPLAAEVIEGTGTATARDGLPAPVAPGVVVGAGSRLHGGPFVLELRGAGPFTPEPRTAPVAPTLYDRYLRGVGRVALVYAAATALLTRSPSRALNALLLVNPRAAIVGAEAAGSGASARVLRSGVTVVGTRPERGLRLPDVLLLDGPRVLTEGLEVGDVLPLADTDDAGILARAASVAAAAGSPWGDAFGRTATAAATDGTFDGEAATARVGGVRYSLRPVGDRDPVPPAARLRNRGDHLLLLRDEREEPLGILALRPRLAPGLAEMVRVCRLHGVEVGLLAAGDPAASAAVARRAEVPLISRGGAVDLVRRKQEEGALVAFVSDNAGAAAAFAACDLAIGLTDGRSHLPARADLLAPDLGAVAAVVETGARRERAVRDSVALSALADAVGAVWGLRARPGVERSGLPTSISALGALAAGWARLRGGGRPRSSARRVADPRPERWGRLGTDEVLRALDATEDGLSSAGAAERRRPEPTPAPNNRLLRAILDQLRSPLTGVLAAGAGLSLVLGSPGDVAMISAMRWTRRP</sequence>
<feature type="compositionally biased region" description="Basic and acidic residues" evidence="1">
    <location>
        <begin position="95"/>
        <end position="104"/>
    </location>
</feature>
<dbReference type="AlphaFoldDB" id="A0A6J4PLA5"/>
<dbReference type="SUPFAM" id="SSF56784">
    <property type="entry name" value="HAD-like"/>
    <property type="match status" value="1"/>
</dbReference>
<feature type="region of interest" description="Disordered" evidence="1">
    <location>
        <begin position="785"/>
        <end position="804"/>
    </location>
</feature>
<evidence type="ECO:0000259" key="2">
    <source>
        <dbReference type="SMART" id="SM00831"/>
    </source>
</evidence>
<dbReference type="EMBL" id="CADCUT010000148">
    <property type="protein sequence ID" value="CAA9418582.1"/>
    <property type="molecule type" value="Genomic_DNA"/>
</dbReference>
<dbReference type="InterPro" id="IPR023214">
    <property type="entry name" value="HAD_sf"/>
</dbReference>
<evidence type="ECO:0000313" key="3">
    <source>
        <dbReference type="EMBL" id="CAA9418582.1"/>
    </source>
</evidence>
<proteinExistence type="predicted"/>
<feature type="region of interest" description="Disordered" evidence="1">
    <location>
        <begin position="82"/>
        <end position="105"/>
    </location>
</feature>
<feature type="region of interest" description="Disordered" evidence="1">
    <location>
        <begin position="169"/>
        <end position="194"/>
    </location>
</feature>
<dbReference type="InterPro" id="IPR004014">
    <property type="entry name" value="ATPase_P-typ_cation-transptr_N"/>
</dbReference>
<dbReference type="SMART" id="SM00831">
    <property type="entry name" value="Cation_ATPase_N"/>
    <property type="match status" value="1"/>
</dbReference>
<reference evidence="3" key="1">
    <citation type="submission" date="2020-02" db="EMBL/GenBank/DDBJ databases">
        <authorList>
            <person name="Meier V. D."/>
        </authorList>
    </citation>
    <scope>NUCLEOTIDE SEQUENCE</scope>
    <source>
        <strain evidence="3">AVDCRST_MAG03</strain>
    </source>
</reference>
<feature type="compositionally biased region" description="Basic and acidic residues" evidence="1">
    <location>
        <begin position="177"/>
        <end position="189"/>
    </location>
</feature>
<organism evidence="3">
    <name type="scientific">uncultured Rubrobacteraceae bacterium</name>
    <dbReference type="NCBI Taxonomy" id="349277"/>
    <lineage>
        <taxon>Bacteria</taxon>
        <taxon>Bacillati</taxon>
        <taxon>Actinomycetota</taxon>
        <taxon>Rubrobacteria</taxon>
        <taxon>Rubrobacterales</taxon>
        <taxon>Rubrobacteraceae</taxon>
        <taxon>environmental samples</taxon>
    </lineage>
</organism>
<protein>
    <recommendedName>
        <fullName evidence="2">Cation-transporting P-type ATPase N-terminal domain-containing protein</fullName>
    </recommendedName>
</protein>
<dbReference type="Gene3D" id="3.40.50.1000">
    <property type="entry name" value="HAD superfamily/HAD-like"/>
    <property type="match status" value="1"/>
</dbReference>
<name>A0A6J4PLA5_9ACTN</name>